<dbReference type="PROSITE" id="PS51450">
    <property type="entry name" value="LRR"/>
    <property type="match status" value="1"/>
</dbReference>
<dbReference type="InterPro" id="IPR001611">
    <property type="entry name" value="Leu-rich_rpt"/>
</dbReference>
<dbReference type="EMBL" id="CAJNOM010000048">
    <property type="protein sequence ID" value="CAF0917349.1"/>
    <property type="molecule type" value="Genomic_DNA"/>
</dbReference>
<evidence type="ECO:0000313" key="5">
    <source>
        <dbReference type="EMBL" id="CAF0982214.1"/>
    </source>
</evidence>
<evidence type="ECO:0000256" key="1">
    <source>
        <dbReference type="ARBA" id="ARBA00022468"/>
    </source>
</evidence>
<sequence length="562" mass="64874">MGIRHGKQTNLNTIHYESLLAIDKYQQIPIVSLEQAVKPLMTILPTIQTYVQMVKQKCLHPSDGLTIDESASIMLYSIIWQPYDQCLYILLNSTLPKLNEYHLRPWFLYLKLLFTALIHLPSNHLTVYRGSKSDLSKQYQLNDIILWGDLPLCTTSIEYLQSDKCLGNIGIRTIFRIECRTVKNIYRHCYFQLNNFVLFLPATKFKVIEYNHQNHDNLHVITLQEIESSFLLHSVNQMKLNLNTQIISLNIFRRFLLPFKKPGNPTSIANDNYRNTSLEHRISEYENSWTVDLDRQNLTDRDMNIVVKYAIIKNRCKRVRLRDNYITCQGSSILSEGLYNNTTLESLDLRNNQISDLGVQYLSSSIIYANIKTLNLESNEITAEGAQYLAQMLKDNRTITEIYLSKNHLGDQGIELIANALSNDVLNLSGQPNKVLCVNNPSTLQHLYIGQNEITDEGLKHLSNMLKTNRTLTWLWLAGNEISNQGVEVLSNILADYNISIEWLFLNSNKLITDASIDALLNMLKRNNTLKTLYINNCNLSDITKRKLLKMMKTKKDFDLEV</sequence>
<dbReference type="GO" id="GO:0005829">
    <property type="term" value="C:cytosol"/>
    <property type="evidence" value="ECO:0007669"/>
    <property type="project" value="TreeGrafter"/>
</dbReference>
<dbReference type="AlphaFoldDB" id="A0A814ARE2"/>
<keyword evidence="2" id="KW-0433">Leucine-rich repeat</keyword>
<organism evidence="4 6">
    <name type="scientific">Adineta steineri</name>
    <dbReference type="NCBI Taxonomy" id="433720"/>
    <lineage>
        <taxon>Eukaryota</taxon>
        <taxon>Metazoa</taxon>
        <taxon>Spiralia</taxon>
        <taxon>Gnathifera</taxon>
        <taxon>Rotifera</taxon>
        <taxon>Eurotatoria</taxon>
        <taxon>Bdelloidea</taxon>
        <taxon>Adinetida</taxon>
        <taxon>Adinetidae</taxon>
        <taxon>Adineta</taxon>
    </lineage>
</organism>
<dbReference type="PANTHER" id="PTHR24113:SF12">
    <property type="entry name" value="RAN GTPASE-ACTIVATING PROTEIN 1"/>
    <property type="match status" value="1"/>
</dbReference>
<evidence type="ECO:0000256" key="3">
    <source>
        <dbReference type="ARBA" id="ARBA00022737"/>
    </source>
</evidence>
<reference evidence="4" key="1">
    <citation type="submission" date="2021-02" db="EMBL/GenBank/DDBJ databases">
        <authorList>
            <person name="Nowell W R."/>
        </authorList>
    </citation>
    <scope>NUCLEOTIDE SEQUENCE</scope>
</reference>
<accession>A0A814ARE2</accession>
<gene>
    <name evidence="5" type="ORF">BJG266_LOCUS14932</name>
    <name evidence="4" type="ORF">QVE165_LOCUS10344</name>
</gene>
<dbReference type="Gene3D" id="3.80.10.10">
    <property type="entry name" value="Ribonuclease Inhibitor"/>
    <property type="match status" value="2"/>
</dbReference>
<keyword evidence="1" id="KW-0343">GTPase activation</keyword>
<protein>
    <recommendedName>
        <fullName evidence="7">NAD(P)(+)--arginine ADP-ribosyltransferase</fullName>
    </recommendedName>
</protein>
<keyword evidence="3" id="KW-0677">Repeat</keyword>
<proteinExistence type="predicted"/>
<dbReference type="InterPro" id="IPR032675">
    <property type="entry name" value="LRR_dom_sf"/>
</dbReference>
<dbReference type="OrthoDB" id="120976at2759"/>
<name>A0A814ARE2_9BILA</name>
<dbReference type="SUPFAM" id="SSF52047">
    <property type="entry name" value="RNI-like"/>
    <property type="match status" value="1"/>
</dbReference>
<keyword evidence="6" id="KW-1185">Reference proteome</keyword>
<dbReference type="EMBL" id="CAJNOI010000064">
    <property type="protein sequence ID" value="CAF0982214.1"/>
    <property type="molecule type" value="Genomic_DNA"/>
</dbReference>
<evidence type="ECO:0000313" key="6">
    <source>
        <dbReference type="Proteomes" id="UP000663832"/>
    </source>
</evidence>
<dbReference type="GO" id="GO:0006913">
    <property type="term" value="P:nucleocytoplasmic transport"/>
    <property type="evidence" value="ECO:0007669"/>
    <property type="project" value="TreeGrafter"/>
</dbReference>
<dbReference type="GO" id="GO:0031267">
    <property type="term" value="F:small GTPase binding"/>
    <property type="evidence" value="ECO:0007669"/>
    <property type="project" value="TreeGrafter"/>
</dbReference>
<dbReference type="PANTHER" id="PTHR24113">
    <property type="entry name" value="RAN GTPASE-ACTIVATING PROTEIN 1"/>
    <property type="match status" value="1"/>
</dbReference>
<comment type="caution">
    <text evidence="4">The sequence shown here is derived from an EMBL/GenBank/DDBJ whole genome shotgun (WGS) entry which is preliminary data.</text>
</comment>
<dbReference type="GO" id="GO:0048471">
    <property type="term" value="C:perinuclear region of cytoplasm"/>
    <property type="evidence" value="ECO:0007669"/>
    <property type="project" value="TreeGrafter"/>
</dbReference>
<dbReference type="SMART" id="SM00368">
    <property type="entry name" value="LRR_RI"/>
    <property type="match status" value="7"/>
</dbReference>
<dbReference type="Pfam" id="PF13516">
    <property type="entry name" value="LRR_6"/>
    <property type="match status" value="5"/>
</dbReference>
<dbReference type="GO" id="GO:0005634">
    <property type="term" value="C:nucleus"/>
    <property type="evidence" value="ECO:0007669"/>
    <property type="project" value="TreeGrafter"/>
</dbReference>
<evidence type="ECO:0008006" key="7">
    <source>
        <dbReference type="Google" id="ProtNLM"/>
    </source>
</evidence>
<evidence type="ECO:0000256" key="2">
    <source>
        <dbReference type="ARBA" id="ARBA00022614"/>
    </source>
</evidence>
<evidence type="ECO:0000313" key="4">
    <source>
        <dbReference type="EMBL" id="CAF0917349.1"/>
    </source>
</evidence>
<dbReference type="InterPro" id="IPR027038">
    <property type="entry name" value="RanGap"/>
</dbReference>
<dbReference type="Gene3D" id="3.90.176.10">
    <property type="entry name" value="Toxin ADP-ribosyltransferase, Chain A, domain 1"/>
    <property type="match status" value="1"/>
</dbReference>
<dbReference type="Proteomes" id="UP000663877">
    <property type="component" value="Unassembled WGS sequence"/>
</dbReference>
<dbReference type="Proteomes" id="UP000663832">
    <property type="component" value="Unassembled WGS sequence"/>
</dbReference>
<dbReference type="GO" id="GO:0005096">
    <property type="term" value="F:GTPase activator activity"/>
    <property type="evidence" value="ECO:0007669"/>
    <property type="project" value="UniProtKB-KW"/>
</dbReference>